<reference evidence="1" key="2">
    <citation type="submission" date="2022-01" db="EMBL/GenBank/DDBJ databases">
        <authorList>
            <person name="Yamashiro T."/>
            <person name="Shiraishi A."/>
            <person name="Satake H."/>
            <person name="Nakayama K."/>
        </authorList>
    </citation>
    <scope>NUCLEOTIDE SEQUENCE</scope>
</reference>
<comment type="caution">
    <text evidence="1">The sequence shown here is derived from an EMBL/GenBank/DDBJ whole genome shotgun (WGS) entry which is preliminary data.</text>
</comment>
<evidence type="ECO:0000313" key="2">
    <source>
        <dbReference type="Proteomes" id="UP001151760"/>
    </source>
</evidence>
<dbReference type="Proteomes" id="UP001151760">
    <property type="component" value="Unassembled WGS sequence"/>
</dbReference>
<accession>A0ABQ5DA16</accession>
<dbReference type="EMBL" id="BQNB010015108">
    <property type="protein sequence ID" value="GJT36105.1"/>
    <property type="molecule type" value="Genomic_DNA"/>
</dbReference>
<name>A0ABQ5DA16_9ASTR</name>
<sequence>MMMCCGGVTVGRQRRCGWSGEVMKRVRESGVGDRIHREMGRVFGVGRICPPENFSGGGARWPAVGRLAGEDEWGGRDMSVISVAAALAVAEDLLGGILF</sequence>
<gene>
    <name evidence="1" type="ORF">Tco_0926524</name>
</gene>
<organism evidence="1 2">
    <name type="scientific">Tanacetum coccineum</name>
    <dbReference type="NCBI Taxonomy" id="301880"/>
    <lineage>
        <taxon>Eukaryota</taxon>
        <taxon>Viridiplantae</taxon>
        <taxon>Streptophyta</taxon>
        <taxon>Embryophyta</taxon>
        <taxon>Tracheophyta</taxon>
        <taxon>Spermatophyta</taxon>
        <taxon>Magnoliopsida</taxon>
        <taxon>eudicotyledons</taxon>
        <taxon>Gunneridae</taxon>
        <taxon>Pentapetalae</taxon>
        <taxon>asterids</taxon>
        <taxon>campanulids</taxon>
        <taxon>Asterales</taxon>
        <taxon>Asteraceae</taxon>
        <taxon>Asteroideae</taxon>
        <taxon>Anthemideae</taxon>
        <taxon>Anthemidinae</taxon>
        <taxon>Tanacetum</taxon>
    </lineage>
</organism>
<proteinExistence type="predicted"/>
<evidence type="ECO:0000313" key="1">
    <source>
        <dbReference type="EMBL" id="GJT36105.1"/>
    </source>
</evidence>
<reference evidence="1" key="1">
    <citation type="journal article" date="2022" name="Int. J. Mol. Sci.">
        <title>Draft Genome of Tanacetum Coccineum: Genomic Comparison of Closely Related Tanacetum-Family Plants.</title>
        <authorList>
            <person name="Yamashiro T."/>
            <person name="Shiraishi A."/>
            <person name="Nakayama K."/>
            <person name="Satake H."/>
        </authorList>
    </citation>
    <scope>NUCLEOTIDE SEQUENCE</scope>
</reference>
<keyword evidence="2" id="KW-1185">Reference proteome</keyword>
<protein>
    <submittedName>
        <fullName evidence="1">Uncharacterized protein</fullName>
    </submittedName>
</protein>